<evidence type="ECO:0000313" key="2">
    <source>
        <dbReference type="Proteomes" id="UP000287651"/>
    </source>
</evidence>
<dbReference type="Proteomes" id="UP000287651">
    <property type="component" value="Unassembled WGS sequence"/>
</dbReference>
<dbReference type="AlphaFoldDB" id="A0A426ZJW6"/>
<protein>
    <submittedName>
        <fullName evidence="1">Uncharacterized protein</fullName>
    </submittedName>
</protein>
<evidence type="ECO:0000313" key="1">
    <source>
        <dbReference type="EMBL" id="RRT64241.1"/>
    </source>
</evidence>
<comment type="caution">
    <text evidence="1">The sequence shown here is derived from an EMBL/GenBank/DDBJ whole genome shotgun (WGS) entry which is preliminary data.</text>
</comment>
<reference evidence="1 2" key="1">
    <citation type="journal article" date="2014" name="Agronomy (Basel)">
        <title>A Draft Genome Sequence for Ensete ventricosum, the Drought-Tolerant Tree Against Hunger.</title>
        <authorList>
            <person name="Harrison J."/>
            <person name="Moore K.A."/>
            <person name="Paszkiewicz K."/>
            <person name="Jones T."/>
            <person name="Grant M."/>
            <person name="Ambacheew D."/>
            <person name="Muzemil S."/>
            <person name="Studholme D.J."/>
        </authorList>
    </citation>
    <scope>NUCLEOTIDE SEQUENCE [LARGE SCALE GENOMIC DNA]</scope>
</reference>
<name>A0A426ZJW6_ENSVE</name>
<accession>A0A426ZJW6</accession>
<sequence>MITSRALPRGLKAWRWGKRTWRKKHFTAAVNADGVSHADSEVPRSVASVLPAIPSFAHYVEHLPRVRHQPFSAFQGRRLRTARTPRSGHQVHSRSL</sequence>
<proteinExistence type="predicted"/>
<gene>
    <name evidence="1" type="ORF">B296_00041979</name>
</gene>
<dbReference type="EMBL" id="AMZH03006268">
    <property type="protein sequence ID" value="RRT64241.1"/>
    <property type="molecule type" value="Genomic_DNA"/>
</dbReference>
<organism evidence="1 2">
    <name type="scientific">Ensete ventricosum</name>
    <name type="common">Abyssinian banana</name>
    <name type="synonym">Musa ensete</name>
    <dbReference type="NCBI Taxonomy" id="4639"/>
    <lineage>
        <taxon>Eukaryota</taxon>
        <taxon>Viridiplantae</taxon>
        <taxon>Streptophyta</taxon>
        <taxon>Embryophyta</taxon>
        <taxon>Tracheophyta</taxon>
        <taxon>Spermatophyta</taxon>
        <taxon>Magnoliopsida</taxon>
        <taxon>Liliopsida</taxon>
        <taxon>Zingiberales</taxon>
        <taxon>Musaceae</taxon>
        <taxon>Ensete</taxon>
    </lineage>
</organism>